<dbReference type="PANTHER" id="PTHR39203:SF1">
    <property type="entry name" value="CYTOPLASMIC PROTEIN"/>
    <property type="match status" value="1"/>
</dbReference>
<dbReference type="InterPro" id="IPR009326">
    <property type="entry name" value="DUF984"/>
</dbReference>
<dbReference type="PANTHER" id="PTHR39203">
    <property type="entry name" value="CYTOPLASMIC PROTEIN-RELATED"/>
    <property type="match status" value="1"/>
</dbReference>
<dbReference type="InterPro" id="IPR015947">
    <property type="entry name" value="PUA-like_sf"/>
</dbReference>
<dbReference type="SUPFAM" id="SSF88697">
    <property type="entry name" value="PUA domain-like"/>
    <property type="match status" value="1"/>
</dbReference>
<evidence type="ECO:0000313" key="2">
    <source>
        <dbReference type="EMBL" id="MDO8108219.1"/>
    </source>
</evidence>
<name>A0ABT9DD24_9CELL</name>
<dbReference type="EMBL" id="JAUQYP010000001">
    <property type="protein sequence ID" value="MDO8108219.1"/>
    <property type="molecule type" value="Genomic_DNA"/>
</dbReference>
<evidence type="ECO:0000259" key="1">
    <source>
        <dbReference type="SMART" id="SM01022"/>
    </source>
</evidence>
<dbReference type="InterPro" id="IPR007374">
    <property type="entry name" value="ASCH_domain"/>
</dbReference>
<feature type="domain" description="ASCH" evidence="1">
    <location>
        <begin position="52"/>
        <end position="175"/>
    </location>
</feature>
<evidence type="ECO:0000313" key="3">
    <source>
        <dbReference type="Proteomes" id="UP001232536"/>
    </source>
</evidence>
<dbReference type="RefSeq" id="WP_304601804.1">
    <property type="nucleotide sequence ID" value="NZ_JAUQYP010000001.1"/>
</dbReference>
<dbReference type="Gene3D" id="3.10.400.10">
    <property type="entry name" value="Sulfate adenylyltransferase"/>
    <property type="match status" value="1"/>
</dbReference>
<dbReference type="Pfam" id="PF04266">
    <property type="entry name" value="ASCH"/>
    <property type="match status" value="1"/>
</dbReference>
<comment type="caution">
    <text evidence="2">The sequence shown here is derived from an EMBL/GenBank/DDBJ whole genome shotgun (WGS) entry which is preliminary data.</text>
</comment>
<organism evidence="2 3">
    <name type="scientific">Actinotalea lenta</name>
    <dbReference type="NCBI Taxonomy" id="3064654"/>
    <lineage>
        <taxon>Bacteria</taxon>
        <taxon>Bacillati</taxon>
        <taxon>Actinomycetota</taxon>
        <taxon>Actinomycetes</taxon>
        <taxon>Micrococcales</taxon>
        <taxon>Cellulomonadaceae</taxon>
        <taxon>Actinotalea</taxon>
    </lineage>
</organism>
<keyword evidence="3" id="KW-1185">Reference proteome</keyword>
<protein>
    <submittedName>
        <fullName evidence="2">ASCH domain-containing protein</fullName>
    </submittedName>
</protein>
<accession>A0ABT9DD24</accession>
<reference evidence="2 3" key="1">
    <citation type="submission" date="2023-07" db="EMBL/GenBank/DDBJ databases">
        <title>Description of novel actinomycetes strains, isolated from tidal flat sediment.</title>
        <authorList>
            <person name="Lu C."/>
        </authorList>
    </citation>
    <scope>NUCLEOTIDE SEQUENCE [LARGE SCALE GENOMIC DNA]</scope>
    <source>
        <strain evidence="2 3">SYSU T00b441</strain>
    </source>
</reference>
<dbReference type="SMART" id="SM01022">
    <property type="entry name" value="ASCH"/>
    <property type="match status" value="1"/>
</dbReference>
<dbReference type="Proteomes" id="UP001232536">
    <property type="component" value="Unassembled WGS sequence"/>
</dbReference>
<proteinExistence type="predicted"/>
<gene>
    <name evidence="2" type="ORF">Q6348_13545</name>
</gene>
<sequence>MDDMPDGSVGEARTDPDELLAFWETARFRGKVVRTPEVTGLGVAGTLVPPAWSFGDTPELADALLALVLDGRKTATATAVVEFEAAGEPLPVVGDLSIVLDGLGRPRALLRTTAVRRVRFADVDAAHAAAEGEADGSLESWRTDHERYWRRVLPALGTQVGPDLELVLERFELRYPTARDG</sequence>